<dbReference type="Proteomes" id="UP000607559">
    <property type="component" value="Unassembled WGS sequence"/>
</dbReference>
<gene>
    <name evidence="1" type="ORF">GCM10011511_10510</name>
</gene>
<evidence type="ECO:0000313" key="2">
    <source>
        <dbReference type="Proteomes" id="UP000607559"/>
    </source>
</evidence>
<proteinExistence type="predicted"/>
<reference evidence="1" key="1">
    <citation type="journal article" date="2014" name="Int. J. Syst. Evol. Microbiol.">
        <title>Complete genome sequence of Corynebacterium casei LMG S-19264T (=DSM 44701T), isolated from a smear-ripened cheese.</title>
        <authorList>
            <consortium name="US DOE Joint Genome Institute (JGI-PGF)"/>
            <person name="Walter F."/>
            <person name="Albersmeier A."/>
            <person name="Kalinowski J."/>
            <person name="Ruckert C."/>
        </authorList>
    </citation>
    <scope>NUCLEOTIDE SEQUENCE</scope>
    <source>
        <strain evidence="1">CGMCC 1.15448</strain>
    </source>
</reference>
<protein>
    <submittedName>
        <fullName evidence="1">Uncharacterized protein</fullName>
    </submittedName>
</protein>
<name>A0A8J2UAG1_9BACT</name>
<accession>A0A8J2UAG1</accession>
<evidence type="ECO:0000313" key="1">
    <source>
        <dbReference type="EMBL" id="GGA89180.1"/>
    </source>
</evidence>
<dbReference type="AlphaFoldDB" id="A0A8J2UAG1"/>
<reference evidence="1" key="2">
    <citation type="submission" date="2020-09" db="EMBL/GenBank/DDBJ databases">
        <authorList>
            <person name="Sun Q."/>
            <person name="Zhou Y."/>
        </authorList>
    </citation>
    <scope>NUCLEOTIDE SEQUENCE</scope>
    <source>
        <strain evidence="1">CGMCC 1.15448</strain>
    </source>
</reference>
<dbReference type="EMBL" id="BMJC01000001">
    <property type="protein sequence ID" value="GGA89180.1"/>
    <property type="molecule type" value="Genomic_DNA"/>
</dbReference>
<sequence length="193" mass="21302">MYAAADPELYSMIITFLEAPSFSSALSAGLIDKIERVRKPGLGGTRVVKEETVEEPVGVAGDAGGEPEQPAGSVEVASAAGSVEGARKRNLFAKTYFIAAELYYELKGQQAEFESLSRRTNKLAEFVKKQFHTVRLPGTFSDLRGYSYKPVLNGDNESRKGQLKPFFRQLSENPDVFGKPIAQRAQRILVEYF</sequence>
<keyword evidence="2" id="KW-1185">Reference proteome</keyword>
<comment type="caution">
    <text evidence="1">The sequence shown here is derived from an EMBL/GenBank/DDBJ whole genome shotgun (WGS) entry which is preliminary data.</text>
</comment>
<organism evidence="1 2">
    <name type="scientific">Puia dinghuensis</name>
    <dbReference type="NCBI Taxonomy" id="1792502"/>
    <lineage>
        <taxon>Bacteria</taxon>
        <taxon>Pseudomonadati</taxon>
        <taxon>Bacteroidota</taxon>
        <taxon>Chitinophagia</taxon>
        <taxon>Chitinophagales</taxon>
        <taxon>Chitinophagaceae</taxon>
        <taxon>Puia</taxon>
    </lineage>
</organism>